<dbReference type="AlphaFoldDB" id="A0A3R7F3P8"/>
<dbReference type="RefSeq" id="WP_050364560.1">
    <property type="nucleotide sequence ID" value="NZ_CP134822.1"/>
</dbReference>
<evidence type="ECO:0000313" key="3">
    <source>
        <dbReference type="EMBL" id="RKM90704.1"/>
    </source>
</evidence>
<dbReference type="SMART" id="SM00530">
    <property type="entry name" value="HTH_XRE"/>
    <property type="match status" value="1"/>
</dbReference>
<reference evidence="3 4" key="1">
    <citation type="journal article" date="2014" name="Genome Announc.">
        <title>Draft Genome Sequence of Streptomyces fradiae ATCC 19609, a Strain Highly Sensitive to Antibiotics.</title>
        <authorList>
            <person name="Bekker O.B."/>
            <person name="Klimina K.M."/>
            <person name="Vatlin A.A."/>
            <person name="Zakharevich N.V."/>
            <person name="Kasianov A.S."/>
            <person name="Danilenko V.N."/>
        </authorList>
    </citation>
    <scope>NUCLEOTIDE SEQUENCE [LARGE SCALE GENOMIC DNA]</scope>
    <source>
        <strain evidence="3 4">ATCC 19609</strain>
    </source>
</reference>
<dbReference type="OrthoDB" id="7062584at2"/>
<evidence type="ECO:0000259" key="2">
    <source>
        <dbReference type="PROSITE" id="PS50943"/>
    </source>
</evidence>
<evidence type="ECO:0000256" key="1">
    <source>
        <dbReference type="SAM" id="MobiDB-lite"/>
    </source>
</evidence>
<dbReference type="SUPFAM" id="SSF47413">
    <property type="entry name" value="lambda repressor-like DNA-binding domains"/>
    <property type="match status" value="1"/>
</dbReference>
<dbReference type="Pfam" id="PF13560">
    <property type="entry name" value="HTH_31"/>
    <property type="match status" value="1"/>
</dbReference>
<evidence type="ECO:0000313" key="4">
    <source>
        <dbReference type="Proteomes" id="UP000028058"/>
    </source>
</evidence>
<dbReference type="Pfam" id="PF12900">
    <property type="entry name" value="Pyridox_ox_2"/>
    <property type="match status" value="1"/>
</dbReference>
<sequence length="224" mass="23791">MSETENGKAHRTPDPGDIGRRITLQRERLGLTREEAAARAGMAPGYLAYLEEHSADPSAPGIARLAGALGTSVDALRGAGAARPAGRSRAAAHPRLVPLDAEECWSLLSSHGVGRVGLSLADDPVIVPVNYVVEAGRIAYRTAPGTATARAAGHRVAFEVDAVDDAMSRGWSVLVVGRARHVTEPDMVGRLAELTHAEPWAGGVRDFWVLIDPERLSGRRIETD</sequence>
<dbReference type="GO" id="GO:0003677">
    <property type="term" value="F:DNA binding"/>
    <property type="evidence" value="ECO:0007669"/>
    <property type="project" value="InterPro"/>
</dbReference>
<dbReference type="EMBL" id="JNAD02000023">
    <property type="protein sequence ID" value="RKM90704.1"/>
    <property type="molecule type" value="Genomic_DNA"/>
</dbReference>
<name>A0A3R7F3P8_9ACTN</name>
<feature type="domain" description="HTH cro/C1-type" evidence="2">
    <location>
        <begin position="22"/>
        <end position="76"/>
    </location>
</feature>
<dbReference type="CDD" id="cd00093">
    <property type="entry name" value="HTH_XRE"/>
    <property type="match status" value="1"/>
</dbReference>
<organism evidence="3 4">
    <name type="scientific">Streptomyces xinghaiensis</name>
    <dbReference type="NCBI Taxonomy" id="1038928"/>
    <lineage>
        <taxon>Bacteria</taxon>
        <taxon>Bacillati</taxon>
        <taxon>Actinomycetota</taxon>
        <taxon>Actinomycetes</taxon>
        <taxon>Kitasatosporales</taxon>
        <taxon>Streptomycetaceae</taxon>
        <taxon>Streptomyces</taxon>
    </lineage>
</organism>
<dbReference type="InterPro" id="IPR024747">
    <property type="entry name" value="Pyridox_Oxase-rel"/>
</dbReference>
<dbReference type="Gene3D" id="1.10.260.40">
    <property type="entry name" value="lambda repressor-like DNA-binding domains"/>
    <property type="match status" value="1"/>
</dbReference>
<comment type="caution">
    <text evidence="3">The sequence shown here is derived from an EMBL/GenBank/DDBJ whole genome shotgun (WGS) entry which is preliminary data.</text>
</comment>
<dbReference type="SUPFAM" id="SSF50475">
    <property type="entry name" value="FMN-binding split barrel"/>
    <property type="match status" value="1"/>
</dbReference>
<keyword evidence="4" id="KW-1185">Reference proteome</keyword>
<protein>
    <submittedName>
        <fullName evidence="3">Helix-turn-helix domain-containing protein</fullName>
    </submittedName>
</protein>
<accession>A0A3R7F3P8</accession>
<dbReference type="InterPro" id="IPR012349">
    <property type="entry name" value="Split_barrel_FMN-bd"/>
</dbReference>
<dbReference type="InterPro" id="IPR010982">
    <property type="entry name" value="Lambda_DNA-bd_dom_sf"/>
</dbReference>
<feature type="region of interest" description="Disordered" evidence="1">
    <location>
        <begin position="1"/>
        <end position="20"/>
    </location>
</feature>
<dbReference type="PROSITE" id="PS50943">
    <property type="entry name" value="HTH_CROC1"/>
    <property type="match status" value="1"/>
</dbReference>
<dbReference type="InterPro" id="IPR001387">
    <property type="entry name" value="Cro/C1-type_HTH"/>
</dbReference>
<proteinExistence type="predicted"/>
<gene>
    <name evidence="3" type="ORF">SFRA_031535</name>
</gene>
<dbReference type="Proteomes" id="UP000028058">
    <property type="component" value="Unassembled WGS sequence"/>
</dbReference>
<dbReference type="Gene3D" id="2.30.110.10">
    <property type="entry name" value="Electron Transport, Fmn-binding Protein, Chain A"/>
    <property type="match status" value="1"/>
</dbReference>